<dbReference type="PANTHER" id="PTHR34009">
    <property type="entry name" value="PROTEIN STAR"/>
    <property type="match status" value="1"/>
</dbReference>
<dbReference type="GO" id="GO:0006888">
    <property type="term" value="P:endoplasmic reticulum to Golgi vesicle-mediated transport"/>
    <property type="evidence" value="ECO:0007669"/>
    <property type="project" value="TreeGrafter"/>
</dbReference>
<dbReference type="GO" id="GO:0005886">
    <property type="term" value="C:plasma membrane"/>
    <property type="evidence" value="ECO:0007669"/>
    <property type="project" value="TreeGrafter"/>
</dbReference>
<keyword evidence="1" id="KW-0812">Transmembrane</keyword>
<proteinExistence type="predicted"/>
<dbReference type="PANTHER" id="PTHR34009:SF2">
    <property type="entry name" value="PROTEIN STAR"/>
    <property type="match status" value="1"/>
</dbReference>
<dbReference type="GO" id="GO:0016197">
    <property type="term" value="P:endosomal transport"/>
    <property type="evidence" value="ECO:0007669"/>
    <property type="project" value="TreeGrafter"/>
</dbReference>
<dbReference type="InterPro" id="IPR029063">
    <property type="entry name" value="SAM-dependent_MTases_sf"/>
</dbReference>
<dbReference type="InterPro" id="IPR006342">
    <property type="entry name" value="FkbM_mtfrase"/>
</dbReference>
<evidence type="ECO:0000259" key="2">
    <source>
        <dbReference type="Pfam" id="PF05050"/>
    </source>
</evidence>
<sequence length="276" mass="31255">MRKKNIIIIILFVAAVGACVCFMLLGSSVLFLYSSKPTSISMVIEGLNADDEALLMYVRDNFVVPPSTKPYSLSSSKLTDPSMGQAAAAYEILNRKRNGFFVECGALDGITRSNTYWMERHFGWKGVLIEADPENFQLLLKKNRRAYAVPVCLSSHAHKVPFNPHFNLGKIATNKKADNAIFVQCLTLWTVMLAVNQTKTIDYFSLDVEGNEMEVLRAIPFDLLDIRVMSVEWTHVPEGKNYLRHYVESKGYVMIREVTAKNRLANDFIFAKREIL</sequence>
<organism evidence="3 4">
    <name type="scientific">Strigamia maritima</name>
    <name type="common">European centipede</name>
    <name type="synonym">Geophilus maritimus</name>
    <dbReference type="NCBI Taxonomy" id="126957"/>
    <lineage>
        <taxon>Eukaryota</taxon>
        <taxon>Metazoa</taxon>
        <taxon>Ecdysozoa</taxon>
        <taxon>Arthropoda</taxon>
        <taxon>Myriapoda</taxon>
        <taxon>Chilopoda</taxon>
        <taxon>Pleurostigmophora</taxon>
        <taxon>Geophilomorpha</taxon>
        <taxon>Linotaeniidae</taxon>
        <taxon>Strigamia</taxon>
    </lineage>
</organism>
<dbReference type="SUPFAM" id="SSF53335">
    <property type="entry name" value="S-adenosyl-L-methionine-dependent methyltransferases"/>
    <property type="match status" value="1"/>
</dbReference>
<keyword evidence="1" id="KW-1133">Transmembrane helix</keyword>
<reference evidence="4" key="1">
    <citation type="submission" date="2011-05" db="EMBL/GenBank/DDBJ databases">
        <authorList>
            <person name="Richards S.R."/>
            <person name="Qu J."/>
            <person name="Jiang H."/>
            <person name="Jhangiani S.N."/>
            <person name="Agravi P."/>
            <person name="Goodspeed R."/>
            <person name="Gross S."/>
            <person name="Mandapat C."/>
            <person name="Jackson L."/>
            <person name="Mathew T."/>
            <person name="Pu L."/>
            <person name="Thornton R."/>
            <person name="Saada N."/>
            <person name="Wilczek-Boney K.B."/>
            <person name="Lee S."/>
            <person name="Kovar C."/>
            <person name="Wu Y."/>
            <person name="Scherer S.E."/>
            <person name="Worley K.C."/>
            <person name="Muzny D.M."/>
            <person name="Gibbs R."/>
        </authorList>
    </citation>
    <scope>NUCLEOTIDE SEQUENCE</scope>
    <source>
        <strain evidence="4">Brora</strain>
    </source>
</reference>
<dbReference type="Gene3D" id="3.40.50.150">
    <property type="entry name" value="Vaccinia Virus protein VP39"/>
    <property type="match status" value="1"/>
</dbReference>
<dbReference type="GO" id="GO:0005794">
    <property type="term" value="C:Golgi apparatus"/>
    <property type="evidence" value="ECO:0007669"/>
    <property type="project" value="TreeGrafter"/>
</dbReference>
<dbReference type="GO" id="GO:0031902">
    <property type="term" value="C:late endosome membrane"/>
    <property type="evidence" value="ECO:0007669"/>
    <property type="project" value="TreeGrafter"/>
</dbReference>
<dbReference type="InterPro" id="IPR053202">
    <property type="entry name" value="EGF_Rcpt_Signaling_Reg"/>
</dbReference>
<dbReference type="OMA" id="WSGICVE"/>
<evidence type="ECO:0000313" key="3">
    <source>
        <dbReference type="EnsemblMetazoa" id="SMAR004432-PA"/>
    </source>
</evidence>
<evidence type="ECO:0000256" key="1">
    <source>
        <dbReference type="SAM" id="Phobius"/>
    </source>
</evidence>
<keyword evidence="4" id="KW-1185">Reference proteome</keyword>
<feature type="transmembrane region" description="Helical" evidence="1">
    <location>
        <begin position="7"/>
        <end position="33"/>
    </location>
</feature>
<reference evidence="3" key="2">
    <citation type="submission" date="2015-02" db="UniProtKB">
        <authorList>
            <consortium name="EnsemblMetazoa"/>
        </authorList>
    </citation>
    <scope>IDENTIFICATION</scope>
</reference>
<dbReference type="Pfam" id="PF05050">
    <property type="entry name" value="Methyltransf_21"/>
    <property type="match status" value="1"/>
</dbReference>
<evidence type="ECO:0000313" key="4">
    <source>
        <dbReference type="Proteomes" id="UP000014500"/>
    </source>
</evidence>
<dbReference type="EnsemblMetazoa" id="SMAR004432-RA">
    <property type="protein sequence ID" value="SMAR004432-PA"/>
    <property type="gene ID" value="SMAR004432"/>
</dbReference>
<dbReference type="HOGENOM" id="CLU_062907_0_0_1"/>
<dbReference type="AlphaFoldDB" id="T1ITI3"/>
<dbReference type="EMBL" id="JH431485">
    <property type="status" value="NOT_ANNOTATED_CDS"/>
    <property type="molecule type" value="Genomic_DNA"/>
</dbReference>
<dbReference type="eggNOG" id="ENOG502RZ16">
    <property type="taxonomic scope" value="Eukaryota"/>
</dbReference>
<accession>T1ITI3</accession>
<dbReference type="PhylomeDB" id="T1ITI3"/>
<dbReference type="GO" id="GO:0005789">
    <property type="term" value="C:endoplasmic reticulum membrane"/>
    <property type="evidence" value="ECO:0007669"/>
    <property type="project" value="TreeGrafter"/>
</dbReference>
<keyword evidence="1" id="KW-0472">Membrane</keyword>
<dbReference type="STRING" id="126957.T1ITI3"/>
<protein>
    <recommendedName>
        <fullName evidence="2">Methyltransferase FkbM domain-containing protein</fullName>
    </recommendedName>
</protein>
<name>T1ITI3_STRMM</name>
<dbReference type="Proteomes" id="UP000014500">
    <property type="component" value="Unassembled WGS sequence"/>
</dbReference>
<dbReference type="PROSITE" id="PS51257">
    <property type="entry name" value="PROKAR_LIPOPROTEIN"/>
    <property type="match status" value="1"/>
</dbReference>
<feature type="domain" description="Methyltransferase FkbM" evidence="2">
    <location>
        <begin position="103"/>
        <end position="253"/>
    </location>
</feature>